<feature type="coiled-coil region" evidence="1">
    <location>
        <begin position="861"/>
        <end position="893"/>
    </location>
</feature>
<feature type="coiled-coil region" evidence="1">
    <location>
        <begin position="584"/>
        <end position="636"/>
    </location>
</feature>
<evidence type="ECO:0000256" key="2">
    <source>
        <dbReference type="SAM" id="MobiDB-lite"/>
    </source>
</evidence>
<comment type="caution">
    <text evidence="3">The sequence shown here is derived from an EMBL/GenBank/DDBJ whole genome shotgun (WGS) entry which is preliminary data.</text>
</comment>
<evidence type="ECO:0000313" key="3">
    <source>
        <dbReference type="EMBL" id="KAF7683018.1"/>
    </source>
</evidence>
<organism evidence="3 4">
    <name type="scientific">Astathelohania contejeani</name>
    <dbReference type="NCBI Taxonomy" id="164912"/>
    <lineage>
        <taxon>Eukaryota</taxon>
        <taxon>Fungi</taxon>
        <taxon>Fungi incertae sedis</taxon>
        <taxon>Microsporidia</taxon>
        <taxon>Astathelohaniidae</taxon>
        <taxon>Astathelohania</taxon>
    </lineage>
</organism>
<feature type="region of interest" description="Disordered" evidence="2">
    <location>
        <begin position="464"/>
        <end position="495"/>
    </location>
</feature>
<keyword evidence="4" id="KW-1185">Reference proteome</keyword>
<feature type="compositionally biased region" description="Low complexity" evidence="2">
    <location>
        <begin position="1069"/>
        <end position="1081"/>
    </location>
</feature>
<evidence type="ECO:0000256" key="1">
    <source>
        <dbReference type="SAM" id="Coils"/>
    </source>
</evidence>
<dbReference type="EMBL" id="SBIQ01000141">
    <property type="protein sequence ID" value="KAF7683018.1"/>
    <property type="molecule type" value="Genomic_DNA"/>
</dbReference>
<gene>
    <name evidence="3" type="primary">PTP3</name>
    <name evidence="3" type="ORF">TCON_1770</name>
</gene>
<accession>A0ABQ7HXZ1</accession>
<evidence type="ECO:0000313" key="4">
    <source>
        <dbReference type="Proteomes" id="UP001516464"/>
    </source>
</evidence>
<feature type="region of interest" description="Disordered" evidence="2">
    <location>
        <begin position="1046"/>
        <end position="1083"/>
    </location>
</feature>
<feature type="compositionally biased region" description="Polar residues" evidence="2">
    <location>
        <begin position="1429"/>
        <end position="1442"/>
    </location>
</feature>
<sequence length="1492" mass="164821">MSTNVTDGGYFDTELQRRRENFHEENKHSTSNERHPHHHRKKRVHIHGKLKHGNDGVYEGKYSGAPQTIPRGPGRRRNCTGPACIASKSPRKRKHRRSIYEDNLLPSGQKLSRSEDPLGGTSLFGGKTDNYGNHIMSPHAPPNIPDETTGRNPLGRSNSIYDPMNSPIDESYNMAGVRNMVQQAADGDVDAQRYMQEAISKEYPRKQLTSAFLQDFKIAGGIPDYWKKLASYFPDFGNFIREAQTNLPPSERTTQSVSEQQFANRNMARSNPPAIDEYENLYGDPNPTSFNGGQTINEAVDEQIVAKKQEAHAALDSANALLESKLVGGPDLNTKLRFKTRPTEQQRQLEAVEEVADEKIQRAIAQQEVLRGLTDNKKINMEDSLRETLERNALHNAAQDAENARHIARNLLSQSDPEEIEAAIALSDPELRHEIEQQAEENRRIEALPEEEKQKLMQEERMEEERKMQEERRRMALSPKEQHIEEQKLKEERERREDEMLHEKMRARAATPEYLDKADQVLERTLPSPLEVEEKAQEAAEAAHRESLALGARPDIAEDMARIAHHESKKEDLLHAIPALGAIKERAEQTVHEANAEAKAADAAARHEEAKVERKVAEEEANKAALEAEHQAAHALAEHAAKAAEEAASQVEELHHRGLFSHPLPKLDPKDVLGAIPDDVSEVALKNSFMKFPLHTFGHSEAANKEEAEAMESQYESGSELRNKIVKGEHPSNLNVIEGEEGNLVIAESAKGVGVKKGRVFYSEPAKATMDREKRDTSKLVHHVNTGERKDIPLREGYYVAEVANMELPLPSPLVPSPPPVLRGDDDLLDVSMASGMMIDEGVLTMTPWKEYARNQRPEVHESMAEEMSAEEKEALEEEAKKAQELAATKREVITNADGSSLVKVTPPYGVTEHIPMEEAMENLIEGGAKTMEEAGQQGVNTMQGTAPIDSKPIASLNVTEEKAGGVEEVVKSEGLKAAAMNPETHEFVNAKNAFNEQVDSGKSAMLEAAKPMLQESAMENASMMENQSVMGNGSTEIITEEEKQAMAEGRNMTEEERKKSMEKKAEAMGHSSGGAMSAMSQEEKMTMMEGKTLTEEERKSMMEKMAEGGHINGEESMTQEERRAMMEGRAMTEEERKSMMEKKSMMESSSAFSGFGSASGSTLQTSGFMTHEHTSESNMATRLKNDLLSNAQTYSSMLNMPSGNYLSTVSGLSVSTFESFINYVLHPSDKNAKDAFERATPNLKVLFGGSSEEFSNLALDRASSITGKPNPKKPHTVVTEQRVVPKTEVRATYPSITDLPPDQIVGGATYVLKPKISNVTRNVPVAITRKISGDTNERPVVPVNRPNPNQVIRKFNLQGGPITPTNQPQPPTGLFRRIISSGTPIRNPISSTNLGTTITTNTGAPKVPTTRRYTALKAPAQPVKGQAPHNNPTQQVPSNPGVTAKPKFTPSQSIKVGPNPPTPATKVADNKKANVPINSDGSIKGENRRNA</sequence>
<feature type="compositionally biased region" description="Basic and acidic residues" evidence="2">
    <location>
        <begin position="14"/>
        <end position="34"/>
    </location>
</feature>
<reference evidence="3 4" key="1">
    <citation type="submission" date="2019-01" db="EMBL/GenBank/DDBJ databases">
        <title>Genomes sequencing and comparative genomics of infectious freshwater microsporidia, Cucumispora dikerogammari and Thelohania contejeani.</title>
        <authorList>
            <person name="Cormier A."/>
            <person name="Giraud I."/>
            <person name="Wattier R."/>
            <person name="Teixeira M."/>
            <person name="Grandjean F."/>
            <person name="Rigaud T."/>
            <person name="Cordaux R."/>
        </authorList>
    </citation>
    <scope>NUCLEOTIDE SEQUENCE [LARGE SCALE GENOMIC DNA]</scope>
    <source>
        <strain evidence="3">T1</strain>
        <tissue evidence="3">Spores</tissue>
    </source>
</reference>
<feature type="region of interest" description="Disordered" evidence="2">
    <location>
        <begin position="1420"/>
        <end position="1492"/>
    </location>
</feature>
<keyword evidence="1" id="KW-0175">Coiled coil</keyword>
<dbReference type="Proteomes" id="UP001516464">
    <property type="component" value="Unassembled WGS sequence"/>
</dbReference>
<name>A0ABQ7HXZ1_9MICR</name>
<feature type="compositionally biased region" description="Basic and acidic residues" evidence="2">
    <location>
        <begin position="1046"/>
        <end position="1068"/>
    </location>
</feature>
<feature type="region of interest" description="Disordered" evidence="2">
    <location>
        <begin position="1"/>
        <end position="96"/>
    </location>
</feature>
<feature type="compositionally biased region" description="Basic residues" evidence="2">
    <location>
        <begin position="35"/>
        <end position="51"/>
    </location>
</feature>
<protein>
    <submittedName>
        <fullName evidence="3">Polar tube protein 3</fullName>
    </submittedName>
</protein>
<proteinExistence type="predicted"/>